<dbReference type="InterPro" id="IPR051799">
    <property type="entry name" value="NADH_flavin_oxidoreductase"/>
</dbReference>
<gene>
    <name evidence="4" type="ORF">CBF31_07360</name>
</gene>
<dbReference type="PANTHER" id="PTHR43656:SF2">
    <property type="entry name" value="BINDING OXIDOREDUCTASE, PUTATIVE (AFU_ORTHOLOGUE AFUA_2G08260)-RELATED"/>
    <property type="match status" value="1"/>
</dbReference>
<evidence type="ECO:0000259" key="3">
    <source>
        <dbReference type="Pfam" id="PF00724"/>
    </source>
</evidence>
<organism evidence="4 5">
    <name type="scientific">Vagococcus fessus</name>
    <dbReference type="NCBI Taxonomy" id="120370"/>
    <lineage>
        <taxon>Bacteria</taxon>
        <taxon>Bacillati</taxon>
        <taxon>Bacillota</taxon>
        <taxon>Bacilli</taxon>
        <taxon>Lactobacillales</taxon>
        <taxon>Enterococcaceae</taxon>
        <taxon>Vagococcus</taxon>
    </lineage>
</organism>
<dbReference type="RefSeq" id="WP_126831732.1">
    <property type="nucleotide sequence ID" value="NZ_CBCRYB010000001.1"/>
</dbReference>
<dbReference type="CDD" id="cd04735">
    <property type="entry name" value="OYE_like_4_FMN"/>
    <property type="match status" value="1"/>
</dbReference>
<evidence type="ECO:0000256" key="1">
    <source>
        <dbReference type="ARBA" id="ARBA00022630"/>
    </source>
</evidence>
<evidence type="ECO:0000313" key="4">
    <source>
        <dbReference type="EMBL" id="RSU03522.1"/>
    </source>
</evidence>
<evidence type="ECO:0000313" key="5">
    <source>
        <dbReference type="Proteomes" id="UP000287101"/>
    </source>
</evidence>
<proteinExistence type="predicted"/>
<dbReference type="Pfam" id="PF00724">
    <property type="entry name" value="Oxidored_FMN"/>
    <property type="match status" value="1"/>
</dbReference>
<comment type="caution">
    <text evidence="4">The sequence shown here is derived from an EMBL/GenBank/DDBJ whole genome shotgun (WGS) entry which is preliminary data.</text>
</comment>
<sequence>MTMFQSLLSELQFNNGTTLDSKFVMAPMVAEGSSYEGYVGEDDLAYFNRRSKTASLLITGATAVADFGNAFGHGLASLDDSYLPGLTQLATTMKQDGAKAVLQVFHPGRQAVYSYQDKGLAYGPSDAQFSFLDYPTTALSNEQITAMIQSFADATSRAIKAGFDGVEIHGANHYLIQQFFSTLSNTRTDEWGGTLEKRAKFALEIVKAIKKVIAEEATTPFILGYRISPEEVHGKDMGYTLDDSLYLIDEIAALGVDYIHISLGGPNGYAMKDRAGSHLGEPINQVIHNTIANRAKQIVVGDITSPEKALDALNYGDLVALASVAIVEPDFKEKISQNKVETIDLETLPNLNDLKIPKHFGTVAGVLATNQSIPEKVVAQLKDV</sequence>
<dbReference type="GO" id="GO:0010181">
    <property type="term" value="F:FMN binding"/>
    <property type="evidence" value="ECO:0007669"/>
    <property type="project" value="InterPro"/>
</dbReference>
<dbReference type="SUPFAM" id="SSF51395">
    <property type="entry name" value="FMN-linked oxidoreductases"/>
    <property type="match status" value="1"/>
</dbReference>
<dbReference type="Proteomes" id="UP000287101">
    <property type="component" value="Unassembled WGS sequence"/>
</dbReference>
<name>A0A430A8S4_9ENTE</name>
<dbReference type="InterPro" id="IPR001155">
    <property type="entry name" value="OxRdtase_FMN_N"/>
</dbReference>
<evidence type="ECO:0000256" key="2">
    <source>
        <dbReference type="ARBA" id="ARBA00023002"/>
    </source>
</evidence>
<accession>A0A430A8S4</accession>
<dbReference type="GO" id="GO:0016491">
    <property type="term" value="F:oxidoreductase activity"/>
    <property type="evidence" value="ECO:0007669"/>
    <property type="project" value="UniProtKB-KW"/>
</dbReference>
<dbReference type="AlphaFoldDB" id="A0A430A8S4"/>
<feature type="domain" description="NADH:flavin oxidoreductase/NADH oxidase N-terminal" evidence="3">
    <location>
        <begin position="11"/>
        <end position="338"/>
    </location>
</feature>
<keyword evidence="2" id="KW-0560">Oxidoreductase</keyword>
<keyword evidence="1" id="KW-0285">Flavoprotein</keyword>
<keyword evidence="5" id="KW-1185">Reference proteome</keyword>
<dbReference type="OrthoDB" id="9772736at2"/>
<dbReference type="InterPro" id="IPR013785">
    <property type="entry name" value="Aldolase_TIM"/>
</dbReference>
<dbReference type="PANTHER" id="PTHR43656">
    <property type="entry name" value="BINDING OXIDOREDUCTASE, PUTATIVE (AFU_ORTHOLOGUE AFUA_2G08260)-RELATED"/>
    <property type="match status" value="1"/>
</dbReference>
<dbReference type="EMBL" id="NGJY01000002">
    <property type="protein sequence ID" value="RSU03522.1"/>
    <property type="molecule type" value="Genomic_DNA"/>
</dbReference>
<protein>
    <submittedName>
        <fullName evidence="4">NADH:flavin oxidoreductase</fullName>
    </submittedName>
</protein>
<dbReference type="Gene3D" id="3.20.20.70">
    <property type="entry name" value="Aldolase class I"/>
    <property type="match status" value="1"/>
</dbReference>
<reference evidence="4 5" key="1">
    <citation type="submission" date="2017-05" db="EMBL/GenBank/DDBJ databases">
        <title>Vagococcus spp. assemblies.</title>
        <authorList>
            <person name="Gulvik C.A."/>
        </authorList>
    </citation>
    <scope>NUCLEOTIDE SEQUENCE [LARGE SCALE GENOMIC DNA]</scope>
    <source>
        <strain evidence="4 5">CCUG 41755</strain>
    </source>
</reference>